<evidence type="ECO:0000313" key="4">
    <source>
        <dbReference type="EMBL" id="KRM90827.1"/>
    </source>
</evidence>
<dbReference type="PANTHER" id="PTHR30041:SF8">
    <property type="entry name" value="PROTEIN YFFB"/>
    <property type="match status" value="1"/>
</dbReference>
<name>A0A0R2CRA3_9LACO</name>
<dbReference type="PANTHER" id="PTHR30041">
    <property type="entry name" value="ARSENATE REDUCTASE"/>
    <property type="match status" value="1"/>
</dbReference>
<dbReference type="SUPFAM" id="SSF52833">
    <property type="entry name" value="Thioredoxin-like"/>
    <property type="match status" value="1"/>
</dbReference>
<reference evidence="4 5" key="1">
    <citation type="journal article" date="2015" name="Genome Announc.">
        <title>Expanding the biotechnology potential of lactobacilli through comparative genomics of 213 strains and associated genera.</title>
        <authorList>
            <person name="Sun Z."/>
            <person name="Harris H.M."/>
            <person name="McCann A."/>
            <person name="Guo C."/>
            <person name="Argimon S."/>
            <person name="Zhang W."/>
            <person name="Yang X."/>
            <person name="Jeffery I.B."/>
            <person name="Cooney J.C."/>
            <person name="Kagawa T.F."/>
            <person name="Liu W."/>
            <person name="Song Y."/>
            <person name="Salvetti E."/>
            <person name="Wrobel A."/>
            <person name="Rasinkangas P."/>
            <person name="Parkhill J."/>
            <person name="Rea M.C."/>
            <person name="O'Sullivan O."/>
            <person name="Ritari J."/>
            <person name="Douillard F.P."/>
            <person name="Paul Ross R."/>
            <person name="Yang R."/>
            <person name="Briner A.E."/>
            <person name="Felis G.E."/>
            <person name="de Vos W.M."/>
            <person name="Barrangou R."/>
            <person name="Klaenhammer T.R."/>
            <person name="Caufield P.W."/>
            <person name="Cui Y."/>
            <person name="Zhang H."/>
            <person name="O'Toole P.W."/>
        </authorList>
    </citation>
    <scope>NUCLEOTIDE SEQUENCE [LARGE SCALE GENOMIC DNA]</scope>
    <source>
        <strain evidence="4 5">DSM 21116</strain>
    </source>
</reference>
<dbReference type="PROSITE" id="PS51353">
    <property type="entry name" value="ARSC"/>
    <property type="match status" value="1"/>
</dbReference>
<dbReference type="NCBIfam" id="TIGR01617">
    <property type="entry name" value="arsC_related"/>
    <property type="match status" value="1"/>
</dbReference>
<dbReference type="Proteomes" id="UP000051131">
    <property type="component" value="Unassembled WGS sequence"/>
</dbReference>
<keyword evidence="2" id="KW-0676">Redox-active center</keyword>
<dbReference type="EMBL" id="AYZE01000014">
    <property type="protein sequence ID" value="KRM90827.1"/>
    <property type="molecule type" value="Genomic_DNA"/>
</dbReference>
<dbReference type="PATRIC" id="fig|1423729.3.peg.830"/>
<keyword evidence="1" id="KW-1015">Disulfide bond</keyword>
<dbReference type="InterPro" id="IPR036249">
    <property type="entry name" value="Thioredoxin-like_sf"/>
</dbReference>
<evidence type="ECO:0000313" key="5">
    <source>
        <dbReference type="Proteomes" id="UP000051131"/>
    </source>
</evidence>
<protein>
    <submittedName>
        <fullName evidence="4">Arsenate reductase</fullName>
    </submittedName>
</protein>
<dbReference type="Pfam" id="PF03960">
    <property type="entry name" value="ArsC"/>
    <property type="match status" value="1"/>
</dbReference>
<dbReference type="InterPro" id="IPR006660">
    <property type="entry name" value="Arsenate_reductase-like"/>
</dbReference>
<comment type="caution">
    <text evidence="4">The sequence shown here is derived from an EMBL/GenBank/DDBJ whole genome shotgun (WGS) entry which is preliminary data.</text>
</comment>
<dbReference type="STRING" id="1423729.FC80_GL000821"/>
<gene>
    <name evidence="4" type="ORF">FC80_GL000821</name>
</gene>
<dbReference type="CDD" id="cd03036">
    <property type="entry name" value="ArsC_like"/>
    <property type="match status" value="1"/>
</dbReference>
<accession>A0A0R2CRA3</accession>
<organism evidence="4 5">
    <name type="scientific">Liquorilactobacillus cacaonum DSM 21116</name>
    <dbReference type="NCBI Taxonomy" id="1423729"/>
    <lineage>
        <taxon>Bacteria</taxon>
        <taxon>Bacillati</taxon>
        <taxon>Bacillota</taxon>
        <taxon>Bacilli</taxon>
        <taxon>Lactobacillales</taxon>
        <taxon>Lactobacillaceae</taxon>
        <taxon>Liquorilactobacillus</taxon>
    </lineage>
</organism>
<proteinExistence type="inferred from homology"/>
<comment type="similarity">
    <text evidence="3">Belongs to the ArsC family.</text>
</comment>
<sequence length="120" mass="13976">MAKLKKMYCYNRCSTCAKARNWLNQNNVTFEEIDIVGTPPTKEELLKLIKEGNYPLRYFFNTSGIHYRELGLKDKVSSMSAEEASELLANDGKLIKRPLMIEDNHFTCGFKVDVYEKEWL</sequence>
<evidence type="ECO:0000256" key="1">
    <source>
        <dbReference type="ARBA" id="ARBA00023157"/>
    </source>
</evidence>
<dbReference type="AlphaFoldDB" id="A0A0R2CRA3"/>
<evidence type="ECO:0000256" key="2">
    <source>
        <dbReference type="ARBA" id="ARBA00023284"/>
    </source>
</evidence>
<evidence type="ECO:0000256" key="3">
    <source>
        <dbReference type="PROSITE-ProRule" id="PRU01282"/>
    </source>
</evidence>
<dbReference type="InterPro" id="IPR006504">
    <property type="entry name" value="Tscrpt_reg_Spx/MgsR"/>
</dbReference>
<dbReference type="Gene3D" id="3.40.30.10">
    <property type="entry name" value="Glutaredoxin"/>
    <property type="match status" value="1"/>
</dbReference>
<keyword evidence="5" id="KW-1185">Reference proteome</keyword>